<accession>A1C9I1</accession>
<dbReference type="OrthoDB" id="426718at2759"/>
<dbReference type="PANTHER" id="PTHR37490:SF2">
    <property type="match status" value="1"/>
</dbReference>
<dbReference type="HOGENOM" id="CLU_031559_0_1_1"/>
<gene>
    <name evidence="2" type="ORF">ACLA_055530</name>
</gene>
<reference evidence="2 3" key="1">
    <citation type="journal article" date="2008" name="PLoS Genet.">
        <title>Genomic islands in the pathogenic filamentous fungus Aspergillus fumigatus.</title>
        <authorList>
            <person name="Fedorova N.D."/>
            <person name="Khaldi N."/>
            <person name="Joardar V.S."/>
            <person name="Maiti R."/>
            <person name="Amedeo P."/>
            <person name="Anderson M.J."/>
            <person name="Crabtree J."/>
            <person name="Silva J.C."/>
            <person name="Badger J.H."/>
            <person name="Albarraq A."/>
            <person name="Angiuoli S."/>
            <person name="Bussey H."/>
            <person name="Bowyer P."/>
            <person name="Cotty P.J."/>
            <person name="Dyer P.S."/>
            <person name="Egan A."/>
            <person name="Galens K."/>
            <person name="Fraser-Liggett C.M."/>
            <person name="Haas B.J."/>
            <person name="Inman J.M."/>
            <person name="Kent R."/>
            <person name="Lemieux S."/>
            <person name="Malavazi I."/>
            <person name="Orvis J."/>
            <person name="Roemer T."/>
            <person name="Ronning C.M."/>
            <person name="Sundaram J.P."/>
            <person name="Sutton G."/>
            <person name="Turner G."/>
            <person name="Venter J.C."/>
            <person name="White O.R."/>
            <person name="Whitty B.R."/>
            <person name="Youngman P."/>
            <person name="Wolfe K.H."/>
            <person name="Goldman G.H."/>
            <person name="Wortman J.R."/>
            <person name="Jiang B."/>
            <person name="Denning D.W."/>
            <person name="Nierman W.C."/>
        </authorList>
    </citation>
    <scope>NUCLEOTIDE SEQUENCE [LARGE SCALE GENOMIC DNA]</scope>
    <source>
        <strain evidence="3">ATCC 1007 / CBS 513.65 / DSM 816 / NCTC 3887 / NRRL 1</strain>
    </source>
</reference>
<name>A1C9I1_ASPCL</name>
<dbReference type="RefSeq" id="XP_001274931.1">
    <property type="nucleotide sequence ID" value="XM_001274930.1"/>
</dbReference>
<protein>
    <submittedName>
        <fullName evidence="2">Uncharacterized protein</fullName>
    </submittedName>
</protein>
<feature type="chain" id="PRO_5002633391" evidence="1">
    <location>
        <begin position="27"/>
        <end position="316"/>
    </location>
</feature>
<dbReference type="InterPro" id="IPR021838">
    <property type="entry name" value="DUF3431"/>
</dbReference>
<evidence type="ECO:0000313" key="3">
    <source>
        <dbReference type="Proteomes" id="UP000006701"/>
    </source>
</evidence>
<dbReference type="Proteomes" id="UP000006701">
    <property type="component" value="Unassembled WGS sequence"/>
</dbReference>
<dbReference type="OMA" id="PINKGRE"/>
<dbReference type="STRING" id="344612.A1C9I1"/>
<dbReference type="EMBL" id="DS027048">
    <property type="protein sequence ID" value="EAW13505.1"/>
    <property type="molecule type" value="Genomic_DNA"/>
</dbReference>
<sequence>MRLSYRVGSAALLILTFFLIKRHLNTIQDDSLVQSLWQFTNVPEESLPEPVVTPASHQEMIYATPTAGKEPSTPTFETTPIIVPNDRVIVIAKLSREDTAWVGIDLGEWRNFIYTVDDPNAPRRTPKNKGRESLAYLQYIVDHYNDLPSMIVFLHSHKAGWPAAWHTDTMDYSNVDSIRALQADFVQKSGYVNLRCQETPGCPDEIRPLDDPPRPGKPNERAYAQAWVDLFNNTDIPEVIGAPCCSQFAVSRDQVLKRPLSDYQRYYDWVLNNKLPDTVTAWIMEFSWHIIFGKDPVFCPEAFQCYQDVYGSSNFW</sequence>
<dbReference type="VEuPathDB" id="FungiDB:ACLA_055530"/>
<feature type="signal peptide" evidence="1">
    <location>
        <begin position="1"/>
        <end position="26"/>
    </location>
</feature>
<dbReference type="Pfam" id="PF11913">
    <property type="entry name" value="DUF3431"/>
    <property type="match status" value="1"/>
</dbReference>
<evidence type="ECO:0000313" key="2">
    <source>
        <dbReference type="EMBL" id="EAW13505.1"/>
    </source>
</evidence>
<keyword evidence="3" id="KW-1185">Reference proteome</keyword>
<keyword evidence="1" id="KW-0732">Signal</keyword>
<dbReference type="AlphaFoldDB" id="A1C9I1"/>
<evidence type="ECO:0000256" key="1">
    <source>
        <dbReference type="SAM" id="SignalP"/>
    </source>
</evidence>
<dbReference type="KEGG" id="act:ACLA_055530"/>
<dbReference type="PANTHER" id="PTHR37490">
    <property type="entry name" value="EXPRESSED PROTEIN"/>
    <property type="match status" value="1"/>
</dbReference>
<organism evidence="2 3">
    <name type="scientific">Aspergillus clavatus (strain ATCC 1007 / CBS 513.65 / DSM 816 / NCTC 3887 / NRRL 1 / QM 1276 / 107)</name>
    <dbReference type="NCBI Taxonomy" id="344612"/>
    <lineage>
        <taxon>Eukaryota</taxon>
        <taxon>Fungi</taxon>
        <taxon>Dikarya</taxon>
        <taxon>Ascomycota</taxon>
        <taxon>Pezizomycotina</taxon>
        <taxon>Eurotiomycetes</taxon>
        <taxon>Eurotiomycetidae</taxon>
        <taxon>Eurotiales</taxon>
        <taxon>Aspergillaceae</taxon>
        <taxon>Aspergillus</taxon>
        <taxon>Aspergillus subgen. Fumigati</taxon>
    </lineage>
</organism>
<dbReference type="eggNOG" id="ENOG502SB7A">
    <property type="taxonomic scope" value="Eukaryota"/>
</dbReference>
<proteinExistence type="predicted"/>
<dbReference type="GeneID" id="4707213"/>